<dbReference type="EMBL" id="JAEDAM010000022">
    <property type="protein sequence ID" value="MBS8121913.1"/>
    <property type="molecule type" value="Genomic_DNA"/>
</dbReference>
<keyword evidence="2" id="KW-1185">Reference proteome</keyword>
<reference evidence="1 2" key="1">
    <citation type="journal article" date="2021" name="Nat. Commun.">
        <title>Reductive evolution and unique predatory mode in the CPR bacterium Vampirococcus lugosii.</title>
        <authorList>
            <person name="Moreira D."/>
            <person name="Zivanovic Y."/>
            <person name="Lopez-Archilla A.I."/>
            <person name="Iniesto M."/>
            <person name="Lopez-Garcia P."/>
        </authorList>
    </citation>
    <scope>NUCLEOTIDE SEQUENCE [LARGE SCALE GENOMIC DNA]</scope>
    <source>
        <strain evidence="1">Chiprana</strain>
    </source>
</reference>
<comment type="caution">
    <text evidence="1">The sequence shown here is derived from an EMBL/GenBank/DDBJ whole genome shotgun (WGS) entry which is preliminary data.</text>
</comment>
<evidence type="ECO:0000313" key="2">
    <source>
        <dbReference type="Proteomes" id="UP000680365"/>
    </source>
</evidence>
<organism evidence="1 2">
    <name type="scientific">Candidatus Vampirococcus lugosii</name>
    <dbReference type="NCBI Taxonomy" id="2789015"/>
    <lineage>
        <taxon>Bacteria</taxon>
        <taxon>Candidatus Absconditibacteriota</taxon>
        <taxon>Vampirococcus</taxon>
    </lineage>
</organism>
<gene>
    <name evidence="1" type="ORF">VAMP_40n163</name>
</gene>
<proteinExistence type="predicted"/>
<sequence>MIVLKNGGIYIKSKYLETEKKYIIYVTIERKARIIYIEIHKDKKAITAQKFLRNVIEFMPNMKYFKLKTS</sequence>
<evidence type="ECO:0000313" key="1">
    <source>
        <dbReference type="EMBL" id="MBS8121913.1"/>
    </source>
</evidence>
<dbReference type="Proteomes" id="UP000680365">
    <property type="component" value="Unassembled WGS sequence"/>
</dbReference>
<accession>A0ABS5QMC4</accession>
<name>A0ABS5QMC4_9BACT</name>
<protein>
    <submittedName>
        <fullName evidence="1">Integrase</fullName>
    </submittedName>
</protein>